<protein>
    <submittedName>
        <fullName evidence="10">UDP-glucuronosyltransferase 2A1</fullName>
    </submittedName>
</protein>
<keyword evidence="4" id="KW-0808">Transferase</keyword>
<dbReference type="PANTHER" id="PTHR48043">
    <property type="entry name" value="EG:EG0003.4 PROTEIN-RELATED"/>
    <property type="match status" value="1"/>
</dbReference>
<keyword evidence="6 8" id="KW-1133">Transmembrane helix</keyword>
<comment type="caution">
    <text evidence="10">The sequence shown here is derived from an EMBL/GenBank/DDBJ whole genome shotgun (WGS) entry which is preliminary data.</text>
</comment>
<dbReference type="AlphaFoldDB" id="A0AA47NBW9"/>
<dbReference type="SUPFAM" id="SSF53756">
    <property type="entry name" value="UDP-Glycosyltransferase/glycogen phosphorylase"/>
    <property type="match status" value="2"/>
</dbReference>
<organism evidence="10 11">
    <name type="scientific">Merluccius polli</name>
    <name type="common">Benguela hake</name>
    <name type="synonym">Merluccius cadenati</name>
    <dbReference type="NCBI Taxonomy" id="89951"/>
    <lineage>
        <taxon>Eukaryota</taxon>
        <taxon>Metazoa</taxon>
        <taxon>Chordata</taxon>
        <taxon>Craniata</taxon>
        <taxon>Vertebrata</taxon>
        <taxon>Euteleostomi</taxon>
        <taxon>Actinopterygii</taxon>
        <taxon>Neopterygii</taxon>
        <taxon>Teleostei</taxon>
        <taxon>Neoteleostei</taxon>
        <taxon>Acanthomorphata</taxon>
        <taxon>Zeiogadaria</taxon>
        <taxon>Gadariae</taxon>
        <taxon>Gadiformes</taxon>
        <taxon>Gadoidei</taxon>
        <taxon>Merlucciidae</taxon>
        <taxon>Merluccius</taxon>
    </lineage>
</organism>
<evidence type="ECO:0000313" key="10">
    <source>
        <dbReference type="EMBL" id="KAK0155999.1"/>
    </source>
</evidence>
<accession>A0AA47NBW9</accession>
<evidence type="ECO:0000256" key="8">
    <source>
        <dbReference type="SAM" id="Phobius"/>
    </source>
</evidence>
<evidence type="ECO:0000256" key="6">
    <source>
        <dbReference type="ARBA" id="ARBA00022989"/>
    </source>
</evidence>
<evidence type="ECO:0000256" key="2">
    <source>
        <dbReference type="ARBA" id="ARBA00009995"/>
    </source>
</evidence>
<evidence type="ECO:0000256" key="4">
    <source>
        <dbReference type="ARBA" id="ARBA00022679"/>
    </source>
</evidence>
<dbReference type="Pfam" id="PF00201">
    <property type="entry name" value="UDPGT"/>
    <property type="match status" value="2"/>
</dbReference>
<keyword evidence="3" id="KW-0328">Glycosyltransferase</keyword>
<dbReference type="PANTHER" id="PTHR48043:SF32">
    <property type="entry name" value="UDP-GLUCURONOSYLTRANSFERASE"/>
    <property type="match status" value="1"/>
</dbReference>
<feature type="transmembrane region" description="Helical" evidence="8">
    <location>
        <begin position="494"/>
        <end position="513"/>
    </location>
</feature>
<evidence type="ECO:0000256" key="7">
    <source>
        <dbReference type="ARBA" id="ARBA00023136"/>
    </source>
</evidence>
<gene>
    <name evidence="10" type="primary">UGT2A1</name>
    <name evidence="10" type="ORF">N1851_001450</name>
</gene>
<dbReference type="InterPro" id="IPR035595">
    <property type="entry name" value="UDP_glycos_trans_CS"/>
</dbReference>
<feature type="chain" id="PRO_5041292952" evidence="9">
    <location>
        <begin position="25"/>
        <end position="1067"/>
    </location>
</feature>
<evidence type="ECO:0000313" key="11">
    <source>
        <dbReference type="Proteomes" id="UP001174136"/>
    </source>
</evidence>
<evidence type="ECO:0000256" key="9">
    <source>
        <dbReference type="SAM" id="SignalP"/>
    </source>
</evidence>
<dbReference type="PROSITE" id="PS00375">
    <property type="entry name" value="UDPGT"/>
    <property type="match status" value="1"/>
</dbReference>
<feature type="transmembrane region" description="Helical" evidence="8">
    <location>
        <begin position="1033"/>
        <end position="1056"/>
    </location>
</feature>
<evidence type="ECO:0000256" key="3">
    <source>
        <dbReference type="ARBA" id="ARBA00022676"/>
    </source>
</evidence>
<proteinExistence type="inferred from homology"/>
<dbReference type="InterPro" id="IPR002213">
    <property type="entry name" value="UDP_glucos_trans"/>
</dbReference>
<keyword evidence="5 8" id="KW-0812">Transmembrane</keyword>
<dbReference type="Gene3D" id="3.40.50.2000">
    <property type="entry name" value="Glycogen Phosphorylase B"/>
    <property type="match status" value="3"/>
</dbReference>
<reference evidence="10" key="1">
    <citation type="journal article" date="2023" name="Front. Mar. Sci.">
        <title>A new Merluccius polli reference genome to investigate the effects of global change in West African waters.</title>
        <authorList>
            <person name="Mateo J.L."/>
            <person name="Blanco-Fernandez C."/>
            <person name="Garcia-Vazquez E."/>
            <person name="Machado-Schiaffino G."/>
        </authorList>
    </citation>
    <scope>NUCLEOTIDE SEQUENCE</scope>
    <source>
        <strain evidence="10">C29</strain>
        <tissue evidence="10">Fin</tissue>
    </source>
</reference>
<feature type="signal peptide" evidence="9">
    <location>
        <begin position="1"/>
        <end position="24"/>
    </location>
</feature>
<dbReference type="FunFam" id="3.40.50.2000:FF:000001">
    <property type="entry name" value="UDP-glucuronosyltransferase"/>
    <property type="match status" value="2"/>
</dbReference>
<dbReference type="FunFam" id="3.40.50.2000:FF:000203">
    <property type="entry name" value="UDP-glucuronosyltransferase"/>
    <property type="match status" value="2"/>
</dbReference>
<comment type="subcellular location">
    <subcellularLocation>
        <location evidence="1">Membrane</location>
    </subcellularLocation>
</comment>
<evidence type="ECO:0000256" key="1">
    <source>
        <dbReference type="ARBA" id="ARBA00004370"/>
    </source>
</evidence>
<dbReference type="InterPro" id="IPR050271">
    <property type="entry name" value="UDP-glycosyltransferase"/>
</dbReference>
<dbReference type="Proteomes" id="UP001174136">
    <property type="component" value="Unassembled WGS sequence"/>
</dbReference>
<dbReference type="CDD" id="cd03784">
    <property type="entry name" value="GT1_Gtf-like"/>
    <property type="match status" value="2"/>
</dbReference>
<keyword evidence="9" id="KW-0732">Signal</keyword>
<keyword evidence="11" id="KW-1185">Reference proteome</keyword>
<comment type="similarity">
    <text evidence="2">Belongs to the UDP-glycosyltransferase family.</text>
</comment>
<dbReference type="EMBL" id="JAOPHQ010000047">
    <property type="protein sequence ID" value="KAK0155999.1"/>
    <property type="molecule type" value="Genomic_DNA"/>
</dbReference>
<sequence>MLKTIVVLLTALGLLSHGRSCCHGSRILVVPLDGSHWVNMAVILQELHSRGHSMTVLRSAKSWYIPEHSPYYTSVNVHMIQDETDMSFYLKILQRIMKHRQLPTFMRSFPQQFEITSMLSLGHGICARAIASMLDDPIFIKNLKDAKFDLMLTDPGLSIGFVLGTYLHLPMVFNARWANTGDSHFTVAPSPVSYVPVPGTELHDEMDFLERTRNMMHYLYSIYQQYLFINPAYSELLQRHFPPGADLLSMQRSADIWMMRVDFVFEFPRPTMPNVVYIGGFQCREAKPLPAELEAFMQSSGEHGVVVMSLGTLIAGLPMEMTEAIATAFSQLPQKVVWRYLGQRPSNLANNTLLLDWLPQNDLLGHPKTRTFVAHGGTNGLYEAIYHGVPVLGLPLLFDQFDNLIRLKRRGAARVVEATSLNTENFLEALRDMLENPSYRGNMQRLSQLHHDKPLSPLDTAIFWIEYVIRNKGAAHLRSVGSSLPWYCYHSIDVLVFLLALSVASLWALIYVCRLLCCWRCRTKRKVDFKDHMFVGRITAMLGLHLTLIIIIFVVHGCNGGRILVIPVDGSHWINMEVILRELHSRGHQLTVLRSPNSWYIPESSSFYTTITVTNPENQGEGFDPSLFSFLMQRSLEQNKMTPFWHFIEQQKDRAHTLHIFHSATLHFISTILEDSSLVTRLKMSHFDLVLTDPTFPTGVILAQYLRLPMVYSVRWINAGEAHGEIAPSPPSYVPMHDSLFSDNMNFLQRTKNLLWYVLRILMEEVFMMPVYSQLLQRHFPPGANLRSMQRSADIWMMRVDFVFEFPRPTMPNVVYIGGFQCREAKPLPAELEAFMQSSGEHGVVVMSLGTLVASLPMEMTEAIAAAFSQLPQKVVWRYLGQRPSNLANNTLLLDWLPQNDLLGHPKTRAFVAHGGTNGLYEAIYHGVPVLGLPLLFDQLDNLIRLKRRGAARVVEATSLNTENFQEALRDMLENPSYRDNMQRLSQLHHDKPLSPLDTAIFWIEYVIRNKGAAHLRSVGSSLPWYCYHSIDVVVFLLALSVASLWALIYVCRLLCHWRCRTKRKVE</sequence>
<dbReference type="GO" id="GO:0008194">
    <property type="term" value="F:UDP-glycosyltransferase activity"/>
    <property type="evidence" value="ECO:0007669"/>
    <property type="project" value="InterPro"/>
</dbReference>
<feature type="transmembrane region" description="Helical" evidence="8">
    <location>
        <begin position="534"/>
        <end position="555"/>
    </location>
</feature>
<name>A0AA47NBW9_MERPO</name>
<evidence type="ECO:0000256" key="5">
    <source>
        <dbReference type="ARBA" id="ARBA00022692"/>
    </source>
</evidence>
<dbReference type="GO" id="GO:0016020">
    <property type="term" value="C:membrane"/>
    <property type="evidence" value="ECO:0007669"/>
    <property type="project" value="UniProtKB-SubCell"/>
</dbReference>
<keyword evidence="7 8" id="KW-0472">Membrane</keyword>